<dbReference type="SUPFAM" id="SSF54211">
    <property type="entry name" value="Ribosomal protein S5 domain 2-like"/>
    <property type="match status" value="1"/>
</dbReference>
<dbReference type="InterPro" id="IPR001247">
    <property type="entry name" value="ExoRNase_PH_dom1"/>
</dbReference>
<keyword evidence="4" id="KW-1185">Reference proteome</keyword>
<evidence type="ECO:0000256" key="1">
    <source>
        <dbReference type="ARBA" id="ARBA00006678"/>
    </source>
</evidence>
<dbReference type="SUPFAM" id="SSF55666">
    <property type="entry name" value="Ribonuclease PH domain 2-like"/>
    <property type="match status" value="1"/>
</dbReference>
<dbReference type="InterPro" id="IPR020568">
    <property type="entry name" value="Ribosomal_Su5_D2-typ_SF"/>
</dbReference>
<dbReference type="Pfam" id="PF01138">
    <property type="entry name" value="RNase_PH"/>
    <property type="match status" value="1"/>
</dbReference>
<evidence type="ECO:0000313" key="3">
    <source>
        <dbReference type="EMBL" id="CAG9809683.1"/>
    </source>
</evidence>
<evidence type="ECO:0000259" key="2">
    <source>
        <dbReference type="Pfam" id="PF01138"/>
    </source>
</evidence>
<dbReference type="GO" id="GO:0016075">
    <property type="term" value="P:rRNA catabolic process"/>
    <property type="evidence" value="ECO:0007669"/>
    <property type="project" value="TreeGrafter"/>
</dbReference>
<dbReference type="GO" id="GO:0071051">
    <property type="term" value="P:poly(A)-dependent snoRNA 3'-end processing"/>
    <property type="evidence" value="ECO:0007669"/>
    <property type="project" value="TreeGrafter"/>
</dbReference>
<dbReference type="AlphaFoldDB" id="A0A9N9S646"/>
<evidence type="ECO:0000313" key="4">
    <source>
        <dbReference type="Proteomes" id="UP001153620"/>
    </source>
</evidence>
<dbReference type="InterPro" id="IPR027408">
    <property type="entry name" value="PNPase/RNase_PH_dom_sf"/>
</dbReference>
<accession>A0A9N9S646</accession>
<dbReference type="GO" id="GO:0000177">
    <property type="term" value="C:cytoplasmic exosome (RNase complex)"/>
    <property type="evidence" value="ECO:0007669"/>
    <property type="project" value="TreeGrafter"/>
</dbReference>
<dbReference type="GO" id="GO:0005730">
    <property type="term" value="C:nucleolus"/>
    <property type="evidence" value="ECO:0007669"/>
    <property type="project" value="TreeGrafter"/>
</dbReference>
<comment type="similarity">
    <text evidence="1">Belongs to the RNase PH family.</text>
</comment>
<dbReference type="EMBL" id="OU895879">
    <property type="protein sequence ID" value="CAG9809683.1"/>
    <property type="molecule type" value="Genomic_DNA"/>
</dbReference>
<reference evidence="3" key="1">
    <citation type="submission" date="2022-01" db="EMBL/GenBank/DDBJ databases">
        <authorList>
            <person name="King R."/>
        </authorList>
    </citation>
    <scope>NUCLEOTIDE SEQUENCE</scope>
</reference>
<dbReference type="PANTHER" id="PTHR11953:SF0">
    <property type="entry name" value="EXOSOME COMPLEX COMPONENT RRP41"/>
    <property type="match status" value="1"/>
</dbReference>
<gene>
    <name evidence="3" type="ORF">CHIRRI_LOCUS12503</name>
</gene>
<proteinExistence type="inferred from homology"/>
<dbReference type="Proteomes" id="UP001153620">
    <property type="component" value="Chromosome 3"/>
</dbReference>
<name>A0A9N9S646_9DIPT</name>
<sequence>MVQDLLSAQGLRMDGRRHNELRQIQCKLGVLESELFTHKNRCDGSAYMLHGNTKVIASISGPKHPSKSSGKKDESFIFNVRVKFATFSKNGERQKVLKNSKKLGEIEINLKNIFKSVILVEKYEKSQLDLNIEVLQHDGGSEICTIVNTATLALIDAGICMKEYVCACTASLTNDGLALLDVSHLEEICGGPTLTIAALPRIGDHEQSVAFIELSQKFYLKDLNKIFDCCQLGCEKIRTILDEAIRGNAYEHVNSDLTSN</sequence>
<feature type="domain" description="Exoribonuclease phosphorolytic" evidence="2">
    <location>
        <begin position="20"/>
        <end position="159"/>
    </location>
</feature>
<dbReference type="PANTHER" id="PTHR11953">
    <property type="entry name" value="EXOSOME COMPLEX COMPONENT"/>
    <property type="match status" value="1"/>
</dbReference>
<dbReference type="GO" id="GO:0000176">
    <property type="term" value="C:nuclear exosome (RNase complex)"/>
    <property type="evidence" value="ECO:0007669"/>
    <property type="project" value="TreeGrafter"/>
</dbReference>
<protein>
    <recommendedName>
        <fullName evidence="2">Exoribonuclease phosphorolytic domain-containing protein</fullName>
    </recommendedName>
</protein>
<dbReference type="GO" id="GO:0034475">
    <property type="term" value="P:U4 snRNA 3'-end processing"/>
    <property type="evidence" value="ECO:0007669"/>
    <property type="project" value="TreeGrafter"/>
</dbReference>
<dbReference type="InterPro" id="IPR050080">
    <property type="entry name" value="RNase_PH"/>
</dbReference>
<reference evidence="3" key="2">
    <citation type="submission" date="2022-10" db="EMBL/GenBank/DDBJ databases">
        <authorList>
            <consortium name="ENA_rothamsted_submissions"/>
            <consortium name="culmorum"/>
            <person name="King R."/>
        </authorList>
    </citation>
    <scope>NUCLEOTIDE SEQUENCE</scope>
</reference>
<dbReference type="InterPro" id="IPR036345">
    <property type="entry name" value="ExoRNase_PH_dom2_sf"/>
</dbReference>
<dbReference type="GO" id="GO:0071028">
    <property type="term" value="P:nuclear mRNA surveillance"/>
    <property type="evidence" value="ECO:0007669"/>
    <property type="project" value="TreeGrafter"/>
</dbReference>
<dbReference type="OrthoDB" id="27298at2759"/>
<dbReference type="GO" id="GO:0003723">
    <property type="term" value="F:RNA binding"/>
    <property type="evidence" value="ECO:0007669"/>
    <property type="project" value="TreeGrafter"/>
</dbReference>
<organism evidence="3 4">
    <name type="scientific">Chironomus riparius</name>
    <dbReference type="NCBI Taxonomy" id="315576"/>
    <lineage>
        <taxon>Eukaryota</taxon>
        <taxon>Metazoa</taxon>
        <taxon>Ecdysozoa</taxon>
        <taxon>Arthropoda</taxon>
        <taxon>Hexapoda</taxon>
        <taxon>Insecta</taxon>
        <taxon>Pterygota</taxon>
        <taxon>Neoptera</taxon>
        <taxon>Endopterygota</taxon>
        <taxon>Diptera</taxon>
        <taxon>Nematocera</taxon>
        <taxon>Chironomoidea</taxon>
        <taxon>Chironomidae</taxon>
        <taxon>Chironominae</taxon>
        <taxon>Chironomus</taxon>
    </lineage>
</organism>
<dbReference type="Gene3D" id="3.30.230.70">
    <property type="entry name" value="GHMP Kinase, N-terminal domain"/>
    <property type="match status" value="1"/>
</dbReference>